<evidence type="ECO:0000256" key="1">
    <source>
        <dbReference type="SAM" id="MobiDB-lite"/>
    </source>
</evidence>
<dbReference type="EMBL" id="BAABUK010000003">
    <property type="protein sequence ID" value="GAA5808187.1"/>
    <property type="molecule type" value="Genomic_DNA"/>
</dbReference>
<reference evidence="2 3" key="1">
    <citation type="submission" date="2024-04" db="EMBL/GenBank/DDBJ databases">
        <title>genome sequences of Mucor flavus KT1a and Helicostylum pulchrum KT1b strains isolated from the surface of a dry-aged beef.</title>
        <authorList>
            <person name="Toyotome T."/>
            <person name="Hosono M."/>
            <person name="Torimaru M."/>
            <person name="Fukuda K."/>
            <person name="Mikami N."/>
        </authorList>
    </citation>
    <scope>NUCLEOTIDE SEQUENCE [LARGE SCALE GENOMIC DNA]</scope>
    <source>
        <strain evidence="2 3">KT1a</strain>
    </source>
</reference>
<comment type="caution">
    <text evidence="2">The sequence shown here is derived from an EMBL/GenBank/DDBJ whole genome shotgun (WGS) entry which is preliminary data.</text>
</comment>
<feature type="compositionally biased region" description="Polar residues" evidence="1">
    <location>
        <begin position="20"/>
        <end position="39"/>
    </location>
</feature>
<name>A0ABP9YMX4_9FUNG</name>
<dbReference type="Proteomes" id="UP001473302">
    <property type="component" value="Unassembled WGS sequence"/>
</dbReference>
<proteinExistence type="predicted"/>
<keyword evidence="3" id="KW-1185">Reference proteome</keyword>
<organism evidence="2 3">
    <name type="scientific">Mucor flavus</name>
    <dbReference type="NCBI Taxonomy" id="439312"/>
    <lineage>
        <taxon>Eukaryota</taxon>
        <taxon>Fungi</taxon>
        <taxon>Fungi incertae sedis</taxon>
        <taxon>Mucoromycota</taxon>
        <taxon>Mucoromycotina</taxon>
        <taxon>Mucoromycetes</taxon>
        <taxon>Mucorales</taxon>
        <taxon>Mucorineae</taxon>
        <taxon>Mucoraceae</taxon>
        <taxon>Mucor</taxon>
    </lineage>
</organism>
<feature type="region of interest" description="Disordered" evidence="1">
    <location>
        <begin position="200"/>
        <end position="231"/>
    </location>
</feature>
<accession>A0ABP9YMX4</accession>
<feature type="region of interest" description="Disordered" evidence="1">
    <location>
        <begin position="1"/>
        <end position="39"/>
    </location>
</feature>
<gene>
    <name evidence="2" type="ORF">MFLAVUS_001572</name>
</gene>
<sequence length="231" mass="26437">MGAQTSKVARKLPTKPRPETLSNVPKESPATLGTFSAASDTLESKTDFIEEDSRDPHLDENLRSLGPVTIRPTITKMRASDTMLGIINKRQQEERREVKGLTVSDGLISVDSLFTLLEQRKRMSPGEIDRPDIRQALLKKYEIDEPTLSTLLKYYNTMAIMPPSIDDKEERRMGVWVTDKKDWETQVKTVDERNKAIKKARQEAMKDNNRAIKPKESEQDQKLKDLFDEGY</sequence>
<evidence type="ECO:0000313" key="2">
    <source>
        <dbReference type="EMBL" id="GAA5808187.1"/>
    </source>
</evidence>
<protein>
    <submittedName>
        <fullName evidence="2">Uncharacterized protein</fullName>
    </submittedName>
</protein>
<evidence type="ECO:0000313" key="3">
    <source>
        <dbReference type="Proteomes" id="UP001473302"/>
    </source>
</evidence>